<dbReference type="PANTHER" id="PTHR23313">
    <property type="entry name" value="TSEC1-RELATED"/>
    <property type="match status" value="1"/>
</dbReference>
<dbReference type="SUPFAM" id="SSF90257">
    <property type="entry name" value="Myosin rod fragments"/>
    <property type="match status" value="1"/>
</dbReference>
<sequence length="460" mass="51823">MAELLSREKELFHINQELNLMALNHPIDNGSQFVGQSRYCTYLKQKGPSTLLKKNFCGTANADGAISHRQTAGRGHRSKGTKSPNKSAPATPTPPSMLVTTPRSKQTAAITPQLTKTKTSEWRSARSNGKYGTAVVTTNAAAALATTTAAATTNNSASAALAAGRIEGTFTRRATHKTATFVKYRNPNFKPSPSLDLLLHNGGGIELQEAQQQEQPQQLQPQLQQQQQVELELVQQSRESTTVISGQSKKQLTQDNFIKFLKAKVAILEEDHGQLTQDIADQKKQLEQTLEALHKAEMQRDQAMSTNSKLSEQLHRLESQTEEAGRRQKECQSEYNNQQHELEILRRDTKILKQTNTNLESRLMRANEEAESTRQRLNQQAAQQREDLDYNRKELKVRDNRIKSLKRQRADLLNAYKKQLFMIDNLKRQTNCVEQAVAIGFGEKEFNKVLEWNTGTKTVF</sequence>
<evidence type="ECO:0000313" key="2">
    <source>
        <dbReference type="Proteomes" id="UP000504633"/>
    </source>
</evidence>
<feature type="region of interest" description="Disordered" evidence="1">
    <location>
        <begin position="317"/>
        <end position="336"/>
    </location>
</feature>
<name>A0A6J1MB70_DROHY</name>
<feature type="compositionally biased region" description="Polar residues" evidence="1">
    <location>
        <begin position="81"/>
        <end position="90"/>
    </location>
</feature>
<dbReference type="Proteomes" id="UP000504633">
    <property type="component" value="Unplaced"/>
</dbReference>
<dbReference type="KEGG" id="dhe:111604094"/>
<gene>
    <name evidence="3" type="primary">LOC111604094</name>
</gene>
<dbReference type="RefSeq" id="XP_023177759.2">
    <property type="nucleotide sequence ID" value="XM_023321991.2"/>
</dbReference>
<feature type="compositionally biased region" description="Basic and acidic residues" evidence="1">
    <location>
        <begin position="317"/>
        <end position="332"/>
    </location>
</feature>
<dbReference type="OMA" id="TATYVKY"/>
<accession>A0A6J1MB70</accession>
<feature type="region of interest" description="Disordered" evidence="1">
    <location>
        <begin position="367"/>
        <end position="389"/>
    </location>
</feature>
<keyword evidence="2" id="KW-1185">Reference proteome</keyword>
<proteinExistence type="predicted"/>
<evidence type="ECO:0000256" key="1">
    <source>
        <dbReference type="SAM" id="MobiDB-lite"/>
    </source>
</evidence>
<dbReference type="PANTHER" id="PTHR23313:SF0">
    <property type="entry name" value="TESTIS-EXPRESSED PROTEIN 9"/>
    <property type="match status" value="1"/>
</dbReference>
<feature type="region of interest" description="Disordered" evidence="1">
    <location>
        <begin position="67"/>
        <end position="126"/>
    </location>
</feature>
<evidence type="ECO:0000313" key="3">
    <source>
        <dbReference type="RefSeq" id="XP_023177759.2"/>
    </source>
</evidence>
<organism evidence="2 3">
    <name type="scientific">Drosophila hydei</name>
    <name type="common">Fruit fly</name>
    <dbReference type="NCBI Taxonomy" id="7224"/>
    <lineage>
        <taxon>Eukaryota</taxon>
        <taxon>Metazoa</taxon>
        <taxon>Ecdysozoa</taxon>
        <taxon>Arthropoda</taxon>
        <taxon>Hexapoda</taxon>
        <taxon>Insecta</taxon>
        <taxon>Pterygota</taxon>
        <taxon>Neoptera</taxon>
        <taxon>Endopterygota</taxon>
        <taxon>Diptera</taxon>
        <taxon>Brachycera</taxon>
        <taxon>Muscomorpha</taxon>
        <taxon>Ephydroidea</taxon>
        <taxon>Drosophilidae</taxon>
        <taxon>Drosophila</taxon>
    </lineage>
</organism>
<dbReference type="AlphaFoldDB" id="A0A6J1MB70"/>
<feature type="compositionally biased region" description="Polar residues" evidence="1">
    <location>
        <begin position="98"/>
        <end position="117"/>
    </location>
</feature>
<protein>
    <submittedName>
        <fullName evidence="3">Myosin heavy chain, muscle</fullName>
    </submittedName>
</protein>
<dbReference type="OrthoDB" id="269872at2759"/>
<reference evidence="3" key="1">
    <citation type="submission" date="2025-08" db="UniProtKB">
        <authorList>
            <consortium name="RefSeq"/>
        </authorList>
    </citation>
    <scope>IDENTIFICATION</scope>
    <source>
        <strain evidence="3">15085-1641.00</strain>
        <tissue evidence="3">Whole body</tissue>
    </source>
</reference>
<dbReference type="GeneID" id="111604094"/>